<evidence type="ECO:0000313" key="3">
    <source>
        <dbReference type="Proteomes" id="UP000286990"/>
    </source>
</evidence>
<feature type="domain" description="NadR/Ttd14 AAA" evidence="1">
    <location>
        <begin position="5"/>
        <end position="176"/>
    </location>
</feature>
<dbReference type="OrthoDB" id="5638848at2"/>
<organism evidence="2 3">
    <name type="scientific">Maribacter algicola</name>
    <dbReference type="NCBI Taxonomy" id="2498892"/>
    <lineage>
        <taxon>Bacteria</taxon>
        <taxon>Pseudomonadati</taxon>
        <taxon>Bacteroidota</taxon>
        <taxon>Flavobacteriia</taxon>
        <taxon>Flavobacteriales</taxon>
        <taxon>Flavobacteriaceae</taxon>
        <taxon>Maribacter</taxon>
    </lineage>
</organism>
<evidence type="ECO:0000313" key="2">
    <source>
        <dbReference type="EMBL" id="RRQ48590.1"/>
    </source>
</evidence>
<evidence type="ECO:0000259" key="1">
    <source>
        <dbReference type="Pfam" id="PF13521"/>
    </source>
</evidence>
<dbReference type="EMBL" id="QUSX01000002">
    <property type="protein sequence ID" value="RRQ48590.1"/>
    <property type="molecule type" value="Genomic_DNA"/>
</dbReference>
<accession>A0A3R8PXG2</accession>
<name>A0A3R8PXG2_9FLAO</name>
<proteinExistence type="predicted"/>
<dbReference type="Gene3D" id="3.40.50.300">
    <property type="entry name" value="P-loop containing nucleotide triphosphate hydrolases"/>
    <property type="match status" value="1"/>
</dbReference>
<dbReference type="Pfam" id="PF13521">
    <property type="entry name" value="AAA_28"/>
    <property type="match status" value="1"/>
</dbReference>
<protein>
    <submittedName>
        <fullName evidence="2">ATPase</fullName>
    </submittedName>
</protein>
<dbReference type="RefSeq" id="WP_125223309.1">
    <property type="nucleotide sequence ID" value="NZ_QUSX01000002.1"/>
</dbReference>
<dbReference type="InterPro" id="IPR038727">
    <property type="entry name" value="NadR/Ttd14_AAA_dom"/>
</dbReference>
<reference evidence="3" key="2">
    <citation type="submission" date="2018-12" db="EMBL/GenBank/DDBJ databases">
        <title>Maribacter lutimaris sp. nov., isolated from marine sediment.</title>
        <authorList>
            <person name="Kim K.K."/>
        </authorList>
    </citation>
    <scope>NUCLEOTIDE SEQUENCE [LARGE SCALE GENOMIC DNA]</scope>
    <source>
        <strain evidence="3">PoM-212</strain>
    </source>
</reference>
<sequence>MDFKRIVITGAPGTGKTSVIRSLENSGYYCFHEIIRTMTLEAKKNQEPNIILSNPIDFVDDSLSFNRALLQGRLNHFKEAENVERELLFYDRGMPDVLAYMDYFGQAYDTAFKDACKNNRYDQVFILPPWEEIYVQDNERLESYPQAVDLHIHLEETYRSLEYDILEVPFGSVAERLNFILKRTKG</sequence>
<reference evidence="3" key="1">
    <citation type="submission" date="2018-08" db="EMBL/GenBank/DDBJ databases">
        <authorList>
            <person name="Khan S.A."/>
            <person name="J S.E."/>
        </authorList>
    </citation>
    <scope>NUCLEOTIDE SEQUENCE [LARGE SCALE GENOMIC DNA]</scope>
    <source>
        <strain evidence="3">PoM-212</strain>
    </source>
</reference>
<keyword evidence="3" id="KW-1185">Reference proteome</keyword>
<dbReference type="SUPFAM" id="SSF52540">
    <property type="entry name" value="P-loop containing nucleoside triphosphate hydrolases"/>
    <property type="match status" value="1"/>
</dbReference>
<comment type="caution">
    <text evidence="2">The sequence shown here is derived from an EMBL/GenBank/DDBJ whole genome shotgun (WGS) entry which is preliminary data.</text>
</comment>
<dbReference type="Proteomes" id="UP000286990">
    <property type="component" value="Unassembled WGS sequence"/>
</dbReference>
<dbReference type="InterPro" id="IPR027417">
    <property type="entry name" value="P-loop_NTPase"/>
</dbReference>
<dbReference type="AlphaFoldDB" id="A0A3R8PXG2"/>
<gene>
    <name evidence="2" type="ORF">DZC72_12925</name>
</gene>